<proteinExistence type="predicted"/>
<dbReference type="EMBL" id="GDHF01004253">
    <property type="protein sequence ID" value="JAI48061.1"/>
    <property type="molecule type" value="Transcribed_RNA"/>
</dbReference>
<accession>A0A0K8WA74</accession>
<gene>
    <name evidence="1" type="ORF">c0_g2_i2</name>
</gene>
<sequence>VLCGETFRPRRMTFANYDTSENPDPRIMARRNRLGRTSEASSLRKMAQFANNLKDISQIQIPWWVNYSPDYKGEVHGFWDASEKAYCATIYVRTQSDIATTSHLLAAKATIA</sequence>
<evidence type="ECO:0000313" key="1">
    <source>
        <dbReference type="EMBL" id="JAI48061.1"/>
    </source>
</evidence>
<reference evidence="1" key="1">
    <citation type="submission" date="2015-06" db="EMBL/GenBank/DDBJ databases">
        <authorList>
            <person name="Hoefler B.C."/>
            <person name="Straight P.D."/>
        </authorList>
    </citation>
    <scope>NUCLEOTIDE SEQUENCE</scope>
</reference>
<dbReference type="AlphaFoldDB" id="A0A0K8WA74"/>
<dbReference type="InterPro" id="IPR008042">
    <property type="entry name" value="Retrotrans_Pao"/>
</dbReference>
<feature type="non-terminal residue" evidence="1">
    <location>
        <position position="1"/>
    </location>
</feature>
<name>A0A0K8WA74_BACLA</name>
<dbReference type="Pfam" id="PF05380">
    <property type="entry name" value="Peptidase_A17"/>
    <property type="match status" value="1"/>
</dbReference>
<organism evidence="1">
    <name type="scientific">Bactrocera latifrons</name>
    <name type="common">Malaysian fruit fly</name>
    <name type="synonym">Chaetodacus latifrons</name>
    <dbReference type="NCBI Taxonomy" id="174628"/>
    <lineage>
        <taxon>Eukaryota</taxon>
        <taxon>Metazoa</taxon>
        <taxon>Ecdysozoa</taxon>
        <taxon>Arthropoda</taxon>
        <taxon>Hexapoda</taxon>
        <taxon>Insecta</taxon>
        <taxon>Pterygota</taxon>
        <taxon>Neoptera</taxon>
        <taxon>Endopterygota</taxon>
        <taxon>Diptera</taxon>
        <taxon>Brachycera</taxon>
        <taxon>Muscomorpha</taxon>
        <taxon>Tephritoidea</taxon>
        <taxon>Tephritidae</taxon>
        <taxon>Bactrocera</taxon>
        <taxon>Bactrocera</taxon>
    </lineage>
</organism>
<protein>
    <submittedName>
        <fullName evidence="1">Uncharacterized protein</fullName>
    </submittedName>
</protein>
<feature type="non-terminal residue" evidence="1">
    <location>
        <position position="112"/>
    </location>
</feature>